<evidence type="ECO:0000256" key="11">
    <source>
        <dbReference type="ARBA" id="ARBA00047481"/>
    </source>
</evidence>
<evidence type="ECO:0000256" key="1">
    <source>
        <dbReference type="ARBA" id="ARBA00001933"/>
    </source>
</evidence>
<comment type="pathway">
    <text evidence="2 12">Amino-acid biosynthesis; L-histidine biosynthesis; L-histidine from 5-phospho-alpha-D-ribose 1-diphosphate: step 7/9.</text>
</comment>
<keyword evidence="6 12" id="KW-0032">Aminotransferase</keyword>
<organism evidence="14 15">
    <name type="scientific">Winogradskyella immobilis</name>
    <dbReference type="NCBI Taxonomy" id="2816852"/>
    <lineage>
        <taxon>Bacteria</taxon>
        <taxon>Pseudomonadati</taxon>
        <taxon>Bacteroidota</taxon>
        <taxon>Flavobacteriia</taxon>
        <taxon>Flavobacteriales</taxon>
        <taxon>Flavobacteriaceae</taxon>
        <taxon>Winogradskyella</taxon>
    </lineage>
</organism>
<evidence type="ECO:0000256" key="10">
    <source>
        <dbReference type="ARBA" id="ARBA00023102"/>
    </source>
</evidence>
<proteinExistence type="inferred from homology"/>
<keyword evidence="7 12" id="KW-0028">Amino-acid biosynthesis</keyword>
<accession>A0ABS8EN35</accession>
<sequence>MNIEGLIRENIKDLQPYSSARDEFKDMSSEMVFIDANENPFNTGLNRYPDPQQSLVKEELSKIKSVSKEQILLGNGSDEVLDLIFRVFCEPKQDAAIALPPTYGMYKVLANTNAVELVNIPLLESFQPNVDTILNAQNKETKLLFLCSPNNPTANSFEAKKVEKLIREFQGIVVIDEAYIDFSTQESWLSRLNEFSNLIVTQTLSKAYGLAGIRLGICYASEEIISILNKIKPPYNVNQLTQEVALKALQNTVKTKEEIAIIISERNQLIIDLENIELVEKVYASDANFLLVKVDDANQRYNQLVKQGIVVRNRSNQILCKNCLRFTVGTKMENEKLIEVLKELK</sequence>
<dbReference type="Proteomes" id="UP000778797">
    <property type="component" value="Unassembled WGS sequence"/>
</dbReference>
<dbReference type="InterPro" id="IPR005861">
    <property type="entry name" value="HisP_aminotrans"/>
</dbReference>
<evidence type="ECO:0000256" key="7">
    <source>
        <dbReference type="ARBA" id="ARBA00022605"/>
    </source>
</evidence>
<dbReference type="Gene3D" id="3.40.640.10">
    <property type="entry name" value="Type I PLP-dependent aspartate aminotransferase-like (Major domain)"/>
    <property type="match status" value="1"/>
</dbReference>
<keyword evidence="9 12" id="KW-0663">Pyridoxal phosphate</keyword>
<evidence type="ECO:0000256" key="6">
    <source>
        <dbReference type="ARBA" id="ARBA00022576"/>
    </source>
</evidence>
<dbReference type="CDD" id="cd00609">
    <property type="entry name" value="AAT_like"/>
    <property type="match status" value="1"/>
</dbReference>
<dbReference type="InterPro" id="IPR001917">
    <property type="entry name" value="Aminotrans_II_pyridoxalP_BS"/>
</dbReference>
<dbReference type="EC" id="2.6.1.9" evidence="12"/>
<dbReference type="InterPro" id="IPR015422">
    <property type="entry name" value="PyrdxlP-dep_Trfase_small"/>
</dbReference>
<dbReference type="InterPro" id="IPR015424">
    <property type="entry name" value="PyrdxlP-dep_Trfase"/>
</dbReference>
<evidence type="ECO:0000256" key="5">
    <source>
        <dbReference type="ARBA" id="ARBA00011738"/>
    </source>
</evidence>
<reference evidence="15" key="2">
    <citation type="submission" date="2023-07" db="EMBL/GenBank/DDBJ databases">
        <title>Genome of Winogradskyella sp. E313.</title>
        <authorList>
            <person name="Zhou Y."/>
        </authorList>
    </citation>
    <scope>NUCLEOTIDE SEQUENCE [LARGE SCALE GENOMIC DNA]</scope>
    <source>
        <strain evidence="15">E313</strain>
    </source>
</reference>
<dbReference type="InterPro" id="IPR015421">
    <property type="entry name" value="PyrdxlP-dep_Trfase_major"/>
</dbReference>
<keyword evidence="10 12" id="KW-0368">Histidine biosynthesis</keyword>
<name>A0ABS8EN35_9FLAO</name>
<dbReference type="Gene3D" id="3.90.1150.10">
    <property type="entry name" value="Aspartate Aminotransferase, domain 1"/>
    <property type="match status" value="1"/>
</dbReference>
<feature type="modified residue" description="N6-(pyridoxal phosphate)lysine" evidence="12">
    <location>
        <position position="206"/>
    </location>
</feature>
<comment type="subunit">
    <text evidence="5 12">Homodimer.</text>
</comment>
<reference evidence="15" key="1">
    <citation type="submission" date="2021-03" db="EMBL/GenBank/DDBJ databases">
        <title>Genome of Cognatishimia sp. F0-27.</title>
        <authorList>
            <person name="Ping X."/>
        </authorList>
    </citation>
    <scope>NUCLEOTIDE SEQUENCE [LARGE SCALE GENOMIC DNA]</scope>
    <source>
        <strain evidence="15">E313</strain>
    </source>
</reference>
<dbReference type="EMBL" id="JAFMPT010000009">
    <property type="protein sequence ID" value="MCC1484621.1"/>
    <property type="molecule type" value="Genomic_DNA"/>
</dbReference>
<gene>
    <name evidence="12 14" type="primary">hisC</name>
    <name evidence="14" type="ORF">J1C55_08480</name>
</gene>
<dbReference type="NCBIfam" id="TIGR01141">
    <property type="entry name" value="hisC"/>
    <property type="match status" value="1"/>
</dbReference>
<keyword evidence="8 12" id="KW-0808">Transferase</keyword>
<protein>
    <recommendedName>
        <fullName evidence="12">Histidinol-phosphate aminotransferase</fullName>
        <ecNumber evidence="12">2.6.1.9</ecNumber>
    </recommendedName>
    <alternativeName>
        <fullName evidence="12">Imidazole acetol-phosphate transaminase</fullName>
    </alternativeName>
</protein>
<comment type="catalytic activity">
    <reaction evidence="11 12">
        <text>L-histidinol phosphate + 2-oxoglutarate = 3-(imidazol-4-yl)-2-oxopropyl phosphate + L-glutamate</text>
        <dbReference type="Rhea" id="RHEA:23744"/>
        <dbReference type="ChEBI" id="CHEBI:16810"/>
        <dbReference type="ChEBI" id="CHEBI:29985"/>
        <dbReference type="ChEBI" id="CHEBI:57766"/>
        <dbReference type="ChEBI" id="CHEBI:57980"/>
        <dbReference type="EC" id="2.6.1.9"/>
    </reaction>
</comment>
<comment type="cofactor">
    <cofactor evidence="1 12">
        <name>pyridoxal 5'-phosphate</name>
        <dbReference type="ChEBI" id="CHEBI:597326"/>
    </cofactor>
</comment>
<dbReference type="PANTHER" id="PTHR42885:SF2">
    <property type="entry name" value="HISTIDINOL-PHOSPHATE AMINOTRANSFERASE"/>
    <property type="match status" value="1"/>
</dbReference>
<comment type="pathway">
    <text evidence="3">Lipid metabolism.</text>
</comment>
<feature type="domain" description="Aminotransferase class I/classII large" evidence="13">
    <location>
        <begin position="42"/>
        <end position="341"/>
    </location>
</feature>
<dbReference type="RefSeq" id="WP_227477068.1">
    <property type="nucleotide sequence ID" value="NZ_JAFMPT010000009.1"/>
</dbReference>
<comment type="similarity">
    <text evidence="4 12">Belongs to the class-II pyridoxal-phosphate-dependent aminotransferase family. Histidinol-phosphate aminotransferase subfamily.</text>
</comment>
<dbReference type="PANTHER" id="PTHR42885">
    <property type="entry name" value="HISTIDINOL-PHOSPHATE AMINOTRANSFERASE-RELATED"/>
    <property type="match status" value="1"/>
</dbReference>
<evidence type="ECO:0000313" key="15">
    <source>
        <dbReference type="Proteomes" id="UP000778797"/>
    </source>
</evidence>
<evidence type="ECO:0000256" key="4">
    <source>
        <dbReference type="ARBA" id="ARBA00007970"/>
    </source>
</evidence>
<evidence type="ECO:0000256" key="12">
    <source>
        <dbReference type="HAMAP-Rule" id="MF_01023"/>
    </source>
</evidence>
<dbReference type="HAMAP" id="MF_01023">
    <property type="entry name" value="HisC_aminotrans_2"/>
    <property type="match status" value="1"/>
</dbReference>
<dbReference type="GO" id="GO:0004400">
    <property type="term" value="F:histidinol-phosphate transaminase activity"/>
    <property type="evidence" value="ECO:0007669"/>
    <property type="project" value="UniProtKB-EC"/>
</dbReference>
<evidence type="ECO:0000256" key="2">
    <source>
        <dbReference type="ARBA" id="ARBA00005011"/>
    </source>
</evidence>
<evidence type="ECO:0000313" key="14">
    <source>
        <dbReference type="EMBL" id="MCC1484621.1"/>
    </source>
</evidence>
<keyword evidence="15" id="KW-1185">Reference proteome</keyword>
<evidence type="ECO:0000256" key="9">
    <source>
        <dbReference type="ARBA" id="ARBA00022898"/>
    </source>
</evidence>
<evidence type="ECO:0000256" key="3">
    <source>
        <dbReference type="ARBA" id="ARBA00005189"/>
    </source>
</evidence>
<dbReference type="SUPFAM" id="SSF53383">
    <property type="entry name" value="PLP-dependent transferases"/>
    <property type="match status" value="1"/>
</dbReference>
<evidence type="ECO:0000259" key="13">
    <source>
        <dbReference type="Pfam" id="PF00155"/>
    </source>
</evidence>
<dbReference type="InterPro" id="IPR004839">
    <property type="entry name" value="Aminotransferase_I/II_large"/>
</dbReference>
<dbReference type="PROSITE" id="PS00599">
    <property type="entry name" value="AA_TRANSFER_CLASS_2"/>
    <property type="match status" value="1"/>
</dbReference>
<comment type="caution">
    <text evidence="14">The sequence shown here is derived from an EMBL/GenBank/DDBJ whole genome shotgun (WGS) entry which is preliminary data.</text>
</comment>
<evidence type="ECO:0000256" key="8">
    <source>
        <dbReference type="ARBA" id="ARBA00022679"/>
    </source>
</evidence>
<dbReference type="Pfam" id="PF00155">
    <property type="entry name" value="Aminotran_1_2"/>
    <property type="match status" value="1"/>
</dbReference>